<dbReference type="GO" id="GO:0043386">
    <property type="term" value="P:mycotoxin biosynthetic process"/>
    <property type="evidence" value="ECO:0007669"/>
    <property type="project" value="InterPro"/>
</dbReference>
<dbReference type="Pfam" id="PF11807">
    <property type="entry name" value="UstYa"/>
    <property type="match status" value="1"/>
</dbReference>
<accession>A0A5C3NP79</accession>
<reference evidence="3 4" key="1">
    <citation type="journal article" date="2019" name="Nat. Ecol. Evol.">
        <title>Megaphylogeny resolves global patterns of mushroom evolution.</title>
        <authorList>
            <person name="Varga T."/>
            <person name="Krizsan K."/>
            <person name="Foldi C."/>
            <person name="Dima B."/>
            <person name="Sanchez-Garcia M."/>
            <person name="Sanchez-Ramirez S."/>
            <person name="Szollosi G.J."/>
            <person name="Szarkandi J.G."/>
            <person name="Papp V."/>
            <person name="Albert L."/>
            <person name="Andreopoulos W."/>
            <person name="Angelini C."/>
            <person name="Antonin V."/>
            <person name="Barry K.W."/>
            <person name="Bougher N.L."/>
            <person name="Buchanan P."/>
            <person name="Buyck B."/>
            <person name="Bense V."/>
            <person name="Catcheside P."/>
            <person name="Chovatia M."/>
            <person name="Cooper J."/>
            <person name="Damon W."/>
            <person name="Desjardin D."/>
            <person name="Finy P."/>
            <person name="Geml J."/>
            <person name="Haridas S."/>
            <person name="Hughes K."/>
            <person name="Justo A."/>
            <person name="Karasinski D."/>
            <person name="Kautmanova I."/>
            <person name="Kiss B."/>
            <person name="Kocsube S."/>
            <person name="Kotiranta H."/>
            <person name="LaButti K.M."/>
            <person name="Lechner B.E."/>
            <person name="Liimatainen K."/>
            <person name="Lipzen A."/>
            <person name="Lukacs Z."/>
            <person name="Mihaltcheva S."/>
            <person name="Morgado L.N."/>
            <person name="Niskanen T."/>
            <person name="Noordeloos M.E."/>
            <person name="Ohm R.A."/>
            <person name="Ortiz-Santana B."/>
            <person name="Ovrebo C."/>
            <person name="Racz N."/>
            <person name="Riley R."/>
            <person name="Savchenko A."/>
            <person name="Shiryaev A."/>
            <person name="Soop K."/>
            <person name="Spirin V."/>
            <person name="Szebenyi C."/>
            <person name="Tomsovsky M."/>
            <person name="Tulloss R.E."/>
            <person name="Uehling J."/>
            <person name="Grigoriev I.V."/>
            <person name="Vagvolgyi C."/>
            <person name="Papp T."/>
            <person name="Martin F.M."/>
            <person name="Miettinen O."/>
            <person name="Hibbett D.S."/>
            <person name="Nagy L.G."/>
        </authorList>
    </citation>
    <scope>NUCLEOTIDE SEQUENCE [LARGE SCALE GENOMIC DNA]</scope>
    <source>
        <strain evidence="3 4">HHB13444</strain>
    </source>
</reference>
<dbReference type="PANTHER" id="PTHR33365:SF4">
    <property type="entry name" value="CYCLOCHLOROTINE BIOSYNTHESIS PROTEIN O"/>
    <property type="match status" value="1"/>
</dbReference>
<dbReference type="AlphaFoldDB" id="A0A5C3NP79"/>
<dbReference type="PANTHER" id="PTHR33365">
    <property type="entry name" value="YALI0B05434P"/>
    <property type="match status" value="1"/>
</dbReference>
<protein>
    <submittedName>
        <fullName evidence="3">Uncharacterized protein</fullName>
    </submittedName>
</protein>
<dbReference type="STRING" id="1314778.A0A5C3NP79"/>
<evidence type="ECO:0000256" key="2">
    <source>
        <dbReference type="ARBA" id="ARBA00035112"/>
    </source>
</evidence>
<keyword evidence="4" id="KW-1185">Reference proteome</keyword>
<dbReference type="EMBL" id="ML212319">
    <property type="protein sequence ID" value="TFK78802.1"/>
    <property type="molecule type" value="Genomic_DNA"/>
</dbReference>
<comment type="pathway">
    <text evidence="1">Mycotoxin biosynthesis.</text>
</comment>
<name>A0A5C3NP79_9APHY</name>
<dbReference type="InterPro" id="IPR021765">
    <property type="entry name" value="UstYa-like"/>
</dbReference>
<dbReference type="InParanoid" id="A0A5C3NP79"/>
<evidence type="ECO:0000256" key="1">
    <source>
        <dbReference type="ARBA" id="ARBA00004685"/>
    </source>
</evidence>
<evidence type="ECO:0000313" key="3">
    <source>
        <dbReference type="EMBL" id="TFK78802.1"/>
    </source>
</evidence>
<dbReference type="Proteomes" id="UP000308197">
    <property type="component" value="Unassembled WGS sequence"/>
</dbReference>
<evidence type="ECO:0000313" key="4">
    <source>
        <dbReference type="Proteomes" id="UP000308197"/>
    </source>
</evidence>
<proteinExistence type="inferred from homology"/>
<organism evidence="3 4">
    <name type="scientific">Polyporus arcularius HHB13444</name>
    <dbReference type="NCBI Taxonomy" id="1314778"/>
    <lineage>
        <taxon>Eukaryota</taxon>
        <taxon>Fungi</taxon>
        <taxon>Dikarya</taxon>
        <taxon>Basidiomycota</taxon>
        <taxon>Agaricomycotina</taxon>
        <taxon>Agaricomycetes</taxon>
        <taxon>Polyporales</taxon>
        <taxon>Polyporaceae</taxon>
        <taxon>Polyporus</taxon>
    </lineage>
</organism>
<comment type="similarity">
    <text evidence="2">Belongs to the ustYa family.</text>
</comment>
<gene>
    <name evidence="3" type="ORF">K466DRAFT_534245</name>
</gene>
<sequence length="192" mass="22304">MFSKRTLENAFVAVAIIFLALNAAFKLATQAVVQRTQNREPANSLWHVERKEVLLEMDSWTRFTLDSGAQWAPLFPDGGIIHLRPGRTPYTVSMMHQLRCLDAIRDQLTRPIRERDAEPTRQCLNYLRQMVTCRGDLQVDPYQYAHNINAVHPHAIRRCKDWGAVYEKVRENQREYRAAEATSNVTPRAWLK</sequence>